<feature type="transmembrane region" description="Helical" evidence="5">
    <location>
        <begin position="227"/>
        <end position="247"/>
    </location>
</feature>
<dbReference type="GO" id="GO:0016020">
    <property type="term" value="C:membrane"/>
    <property type="evidence" value="ECO:0007669"/>
    <property type="project" value="UniProtKB-SubCell"/>
</dbReference>
<feature type="transmembrane region" description="Helical" evidence="5">
    <location>
        <begin position="144"/>
        <end position="168"/>
    </location>
</feature>
<feature type="transmembrane region" description="Helical" evidence="5">
    <location>
        <begin position="420"/>
        <end position="440"/>
    </location>
</feature>
<gene>
    <name evidence="6" type="ORF">FIBSPDRAFT_736657</name>
</gene>
<dbReference type="Proteomes" id="UP000076532">
    <property type="component" value="Unassembled WGS sequence"/>
</dbReference>
<feature type="transmembrane region" description="Helical" evidence="5">
    <location>
        <begin position="74"/>
        <end position="92"/>
    </location>
</feature>
<dbReference type="EMBL" id="KV417530">
    <property type="protein sequence ID" value="KZP23864.1"/>
    <property type="molecule type" value="Genomic_DNA"/>
</dbReference>
<dbReference type="InterPro" id="IPR002293">
    <property type="entry name" value="AA/rel_permease1"/>
</dbReference>
<keyword evidence="7" id="KW-1185">Reference proteome</keyword>
<evidence type="ECO:0000256" key="3">
    <source>
        <dbReference type="ARBA" id="ARBA00022989"/>
    </source>
</evidence>
<keyword evidence="4 5" id="KW-0472">Membrane</keyword>
<evidence type="ECO:0000313" key="6">
    <source>
        <dbReference type="EMBL" id="KZP23864.1"/>
    </source>
</evidence>
<dbReference type="GO" id="GO:0015179">
    <property type="term" value="F:L-amino acid transmembrane transporter activity"/>
    <property type="evidence" value="ECO:0007669"/>
    <property type="project" value="TreeGrafter"/>
</dbReference>
<keyword evidence="2 5" id="KW-0812">Transmembrane</keyword>
<proteinExistence type="predicted"/>
<evidence type="ECO:0000256" key="5">
    <source>
        <dbReference type="SAM" id="Phobius"/>
    </source>
</evidence>
<dbReference type="PIRSF" id="PIRSF006060">
    <property type="entry name" value="AA_transporter"/>
    <property type="match status" value="1"/>
</dbReference>
<evidence type="ECO:0000256" key="1">
    <source>
        <dbReference type="ARBA" id="ARBA00004141"/>
    </source>
</evidence>
<keyword evidence="3 5" id="KW-1133">Transmembrane helix</keyword>
<dbReference type="Pfam" id="PF13520">
    <property type="entry name" value="AA_permease_2"/>
    <property type="match status" value="1"/>
</dbReference>
<evidence type="ECO:0000313" key="7">
    <source>
        <dbReference type="Proteomes" id="UP000076532"/>
    </source>
</evidence>
<feature type="transmembrane region" description="Helical" evidence="5">
    <location>
        <begin position="112"/>
        <end position="132"/>
    </location>
</feature>
<dbReference type="OrthoDB" id="5982228at2759"/>
<evidence type="ECO:0000256" key="4">
    <source>
        <dbReference type="ARBA" id="ARBA00023136"/>
    </source>
</evidence>
<sequence>MLSVGQLLGAGMYSVPGSVLSSVGSIGLFLLYWVLGPLIAYCGLHIYVEFASLFPNRSGAEVVYLEQAYPRPRYFIPTVFAFSTVLLSYVHSRFVVHRRYFLTICNAPVTPYNQIVTALGCLTLVALALGLSTKWSLRLLNLLTFMKILSTVFMVGLGIAVLAGITRVEDPYANFRGIFNGSNSNPNSLATAFVKINYTFVGWHNAFNVIGEVKSANPVRTIRKASFISLALASFLFFFVNLAYVAAIPREELRDSGQLVAALFFRRVLGDTWAAKLLPAMVTLSCFGSLFMGNARVIREIARQGLLPYSSLFASTKPFGTPLGPLLLKWGTLVVAVLAVPSKDAFNFMADLASYPTLIFQVALVVGLLLVRKRNALEGASPSKYQAPSTFIGIFLASSVLLLVLPWLPPDHGRGDVSFWHATYCVAALIILAMCALYYYSWLVWLPRLGGYTVVEEIAELDGGARATRLRRRYAKSPERQALLGSSSLSGL</sequence>
<dbReference type="PANTHER" id="PTHR11785">
    <property type="entry name" value="AMINO ACID TRANSPORTER"/>
    <property type="match status" value="1"/>
</dbReference>
<accession>A0A166MCN8</accession>
<dbReference type="AlphaFoldDB" id="A0A166MCN8"/>
<protein>
    <submittedName>
        <fullName evidence="6">Amino acid transporter</fullName>
    </submittedName>
</protein>
<dbReference type="PANTHER" id="PTHR11785:SF353">
    <property type="entry name" value="METHIONINE TRANSPORTER (EUROFUNG)"/>
    <property type="match status" value="1"/>
</dbReference>
<name>A0A166MCN8_9AGAM</name>
<dbReference type="InterPro" id="IPR050598">
    <property type="entry name" value="AminoAcid_Transporter"/>
</dbReference>
<reference evidence="6 7" key="1">
    <citation type="journal article" date="2016" name="Mol. Biol. Evol.">
        <title>Comparative Genomics of Early-Diverging Mushroom-Forming Fungi Provides Insights into the Origins of Lignocellulose Decay Capabilities.</title>
        <authorList>
            <person name="Nagy L.G."/>
            <person name="Riley R."/>
            <person name="Tritt A."/>
            <person name="Adam C."/>
            <person name="Daum C."/>
            <person name="Floudas D."/>
            <person name="Sun H."/>
            <person name="Yadav J.S."/>
            <person name="Pangilinan J."/>
            <person name="Larsson K.H."/>
            <person name="Matsuura K."/>
            <person name="Barry K."/>
            <person name="Labutti K."/>
            <person name="Kuo R."/>
            <person name="Ohm R.A."/>
            <person name="Bhattacharya S.S."/>
            <person name="Shirouzu T."/>
            <person name="Yoshinaga Y."/>
            <person name="Martin F.M."/>
            <person name="Grigoriev I.V."/>
            <person name="Hibbett D.S."/>
        </authorList>
    </citation>
    <scope>NUCLEOTIDE SEQUENCE [LARGE SCALE GENOMIC DNA]</scope>
    <source>
        <strain evidence="6 7">CBS 109695</strain>
    </source>
</reference>
<comment type="subcellular location">
    <subcellularLocation>
        <location evidence="1">Membrane</location>
        <topology evidence="1">Multi-pass membrane protein</topology>
    </subcellularLocation>
</comment>
<evidence type="ECO:0000256" key="2">
    <source>
        <dbReference type="ARBA" id="ARBA00022692"/>
    </source>
</evidence>
<feature type="transmembrane region" description="Helical" evidence="5">
    <location>
        <begin position="277"/>
        <end position="298"/>
    </location>
</feature>
<organism evidence="6 7">
    <name type="scientific">Athelia psychrophila</name>
    <dbReference type="NCBI Taxonomy" id="1759441"/>
    <lineage>
        <taxon>Eukaryota</taxon>
        <taxon>Fungi</taxon>
        <taxon>Dikarya</taxon>
        <taxon>Basidiomycota</taxon>
        <taxon>Agaricomycotina</taxon>
        <taxon>Agaricomycetes</taxon>
        <taxon>Agaricomycetidae</taxon>
        <taxon>Atheliales</taxon>
        <taxon>Atheliaceae</taxon>
        <taxon>Athelia</taxon>
    </lineage>
</organism>
<feature type="transmembrane region" description="Helical" evidence="5">
    <location>
        <begin position="352"/>
        <end position="371"/>
    </location>
</feature>
<feature type="transmembrane region" description="Helical" evidence="5">
    <location>
        <begin position="391"/>
        <end position="408"/>
    </location>
</feature>
<dbReference type="STRING" id="436010.A0A166MCN8"/>
<dbReference type="Gene3D" id="1.20.1740.10">
    <property type="entry name" value="Amino acid/polyamine transporter I"/>
    <property type="match status" value="1"/>
</dbReference>